<keyword evidence="1" id="KW-0472">Membrane</keyword>
<organism evidence="2 3">
    <name type="scientific">Prevotella heparinolytica</name>
    <dbReference type="NCBI Taxonomy" id="28113"/>
    <lineage>
        <taxon>Bacteria</taxon>
        <taxon>Pseudomonadati</taxon>
        <taxon>Bacteroidota</taxon>
        <taxon>Bacteroidia</taxon>
        <taxon>Bacteroidales</taxon>
        <taxon>Bacteroidaceae</taxon>
        <taxon>Bacteroides</taxon>
    </lineage>
</organism>
<feature type="transmembrane region" description="Helical" evidence="1">
    <location>
        <begin position="200"/>
        <end position="216"/>
    </location>
</feature>
<keyword evidence="1" id="KW-1133">Transmembrane helix</keyword>
<feature type="transmembrane region" description="Helical" evidence="1">
    <location>
        <begin position="31"/>
        <end position="50"/>
    </location>
</feature>
<keyword evidence="2" id="KW-0808">Transferase</keyword>
<feature type="transmembrane region" description="Helical" evidence="1">
    <location>
        <begin position="323"/>
        <end position="341"/>
    </location>
</feature>
<proteinExistence type="predicted"/>
<dbReference type="Pfam" id="PF14897">
    <property type="entry name" value="EpsG"/>
    <property type="match status" value="1"/>
</dbReference>
<dbReference type="Proteomes" id="UP000295600">
    <property type="component" value="Unassembled WGS sequence"/>
</dbReference>
<feature type="transmembrane region" description="Helical" evidence="1">
    <location>
        <begin position="273"/>
        <end position="291"/>
    </location>
</feature>
<feature type="transmembrane region" description="Helical" evidence="1">
    <location>
        <begin position="347"/>
        <end position="370"/>
    </location>
</feature>
<keyword evidence="1" id="KW-0812">Transmembrane</keyword>
<protein>
    <submittedName>
        <fullName evidence="2">EpsG-like putative glucosyltransferase</fullName>
    </submittedName>
</protein>
<accession>A0A4R2LTC8</accession>
<feature type="transmembrane region" description="Helical" evidence="1">
    <location>
        <begin position="6"/>
        <end position="24"/>
    </location>
</feature>
<evidence type="ECO:0000313" key="2">
    <source>
        <dbReference type="EMBL" id="TCO88918.1"/>
    </source>
</evidence>
<reference evidence="2 3" key="1">
    <citation type="submission" date="2019-03" db="EMBL/GenBank/DDBJ databases">
        <title>Genomic Encyclopedia of Type Strains, Phase IV (KMG-IV): sequencing the most valuable type-strain genomes for metagenomic binning, comparative biology and taxonomic classification.</title>
        <authorList>
            <person name="Goeker M."/>
        </authorList>
    </citation>
    <scope>NUCLEOTIDE SEQUENCE [LARGE SCALE GENOMIC DNA]</scope>
    <source>
        <strain evidence="2 3">DSM 23917</strain>
    </source>
</reference>
<dbReference type="EMBL" id="SLXB01000023">
    <property type="protein sequence ID" value="TCO88918.1"/>
    <property type="molecule type" value="Genomic_DNA"/>
</dbReference>
<dbReference type="InterPro" id="IPR049458">
    <property type="entry name" value="EpsG-like"/>
</dbReference>
<feature type="transmembrane region" description="Helical" evidence="1">
    <location>
        <begin position="297"/>
        <end position="316"/>
    </location>
</feature>
<feature type="transmembrane region" description="Helical" evidence="1">
    <location>
        <begin position="146"/>
        <end position="163"/>
    </location>
</feature>
<dbReference type="GO" id="GO:0016740">
    <property type="term" value="F:transferase activity"/>
    <property type="evidence" value="ECO:0007669"/>
    <property type="project" value="UniProtKB-KW"/>
</dbReference>
<dbReference type="AlphaFoldDB" id="A0A4R2LTC8"/>
<evidence type="ECO:0000313" key="3">
    <source>
        <dbReference type="Proteomes" id="UP000295600"/>
    </source>
</evidence>
<comment type="caution">
    <text evidence="2">The sequence shown here is derived from an EMBL/GenBank/DDBJ whole genome shotgun (WGS) entry which is preliminary data.</text>
</comment>
<sequence length="376" mass="44130">MHTFSIIYIFFAFYLLVILLYRGYGLKQGKVENIFMLISFLILTIFHVGVNVESVEDLPLYESAFNRIAAASGSDIFNQYRSQEYLFIIANKVVAFISKDFVFFLLIYNLFFFLSHYLIIREYSPYVPISIVVLLIYNYNQSLFVLRQYMAISILLFTIPCIIKGKIIPYLVLCVMAFFTHYSSIIWLPIYFMYGIKKKRVFILSAVAFTLFFILMRSDLGKLMIFVFNMDAYDAYMVENKIDIKQIIIPSLYLVFYVFSLKKHIFDLGMNKICFIALLIIVIGYAFAPGMNQVGRMLQYFQTLSIISIPITVSYIKSKPLRFVYLFSVITLNGYLTNKGLYEFYFIHYKFGGFNMTYYIIIFLVGIWLMRKSQLA</sequence>
<feature type="transmembrane region" description="Helical" evidence="1">
    <location>
        <begin position="170"/>
        <end position="194"/>
    </location>
</feature>
<feature type="transmembrane region" description="Helical" evidence="1">
    <location>
        <begin position="244"/>
        <end position="261"/>
    </location>
</feature>
<name>A0A4R2LTC8_9BACE</name>
<evidence type="ECO:0000256" key="1">
    <source>
        <dbReference type="SAM" id="Phobius"/>
    </source>
</evidence>
<gene>
    <name evidence="2" type="ORF">EV202_12326</name>
</gene>